<evidence type="ECO:0000256" key="1">
    <source>
        <dbReference type="SAM" id="MobiDB-lite"/>
    </source>
</evidence>
<dbReference type="OrthoDB" id="886949at2"/>
<feature type="compositionally biased region" description="Gly residues" evidence="1">
    <location>
        <begin position="251"/>
        <end position="260"/>
    </location>
</feature>
<dbReference type="RefSeq" id="WP_111476932.1">
    <property type="nucleotide sequence ID" value="NZ_QHKM01000001.1"/>
</dbReference>
<protein>
    <submittedName>
        <fullName evidence="2">Uncharacterized protein</fullName>
    </submittedName>
</protein>
<evidence type="ECO:0000313" key="2">
    <source>
        <dbReference type="EMBL" id="RAK70198.1"/>
    </source>
</evidence>
<evidence type="ECO:0000313" key="3">
    <source>
        <dbReference type="Proteomes" id="UP000248553"/>
    </source>
</evidence>
<dbReference type="AlphaFoldDB" id="A0A328BYH9"/>
<feature type="region of interest" description="Disordered" evidence="1">
    <location>
        <begin position="240"/>
        <end position="260"/>
    </location>
</feature>
<reference evidence="3" key="1">
    <citation type="submission" date="2018-05" db="EMBL/GenBank/DDBJ databases">
        <authorList>
            <person name="Nie L."/>
        </authorList>
    </citation>
    <scope>NUCLEOTIDE SEQUENCE [LARGE SCALE GENOMIC DNA]</scope>
    <source>
        <strain evidence="3">NL</strain>
    </source>
</reference>
<proteinExistence type="predicted"/>
<dbReference type="Proteomes" id="UP000248553">
    <property type="component" value="Unassembled WGS sequence"/>
</dbReference>
<accession>A0A328BYH9</accession>
<gene>
    <name evidence="2" type="ORF">DLM85_04950</name>
</gene>
<dbReference type="EMBL" id="QHKM01000001">
    <property type="protein sequence ID" value="RAK70198.1"/>
    <property type="molecule type" value="Genomic_DNA"/>
</dbReference>
<keyword evidence="3" id="KW-1185">Reference proteome</keyword>
<sequence>MQLLRFSPAEVLLLQRTTWPPVRRMLRLTFADLILRDVLRLENRPFQTSPHAPLAPCYYVRLGNAAPTYQPRPHEQLLLQVLPTGRQMMLLRHYVGVLLESMPEPHRFCLVVAETLGLQGSILRNGWYKFFQSFALTHDGSVLRITLRQETDALITQMAHEVPAVATVLPLLYGNALLVGVEPPLALRLFDQEFLRALRANRAGSDWGADVSGSDADGGDADFGGGHSGGGGASADFGDDSGCSSGCSSSGCGGCGGGGD</sequence>
<feature type="compositionally biased region" description="Low complexity" evidence="1">
    <location>
        <begin position="240"/>
        <end position="250"/>
    </location>
</feature>
<comment type="caution">
    <text evidence="2">The sequence shown here is derived from an EMBL/GenBank/DDBJ whole genome shotgun (WGS) entry which is preliminary data.</text>
</comment>
<name>A0A328BYH9_9BACT</name>
<organism evidence="2 3">
    <name type="scientific">Hymenobacter edaphi</name>
    <dbReference type="NCBI Taxonomy" id="2211146"/>
    <lineage>
        <taxon>Bacteria</taxon>
        <taxon>Pseudomonadati</taxon>
        <taxon>Bacteroidota</taxon>
        <taxon>Cytophagia</taxon>
        <taxon>Cytophagales</taxon>
        <taxon>Hymenobacteraceae</taxon>
        <taxon>Hymenobacter</taxon>
    </lineage>
</organism>